<protein>
    <submittedName>
        <fullName evidence="3">S-layer homology domain-containing protein</fullName>
    </submittedName>
</protein>
<name>A0A3S9V4Z4_9BACL</name>
<dbReference type="RefSeq" id="WP_127003311.1">
    <property type="nucleotide sequence ID" value="NZ_CP034346.1"/>
</dbReference>
<organism evidence="3 4">
    <name type="scientific">Paenibacillus lutimineralis</name>
    <dbReference type="NCBI Taxonomy" id="2707005"/>
    <lineage>
        <taxon>Bacteria</taxon>
        <taxon>Bacillati</taxon>
        <taxon>Bacillota</taxon>
        <taxon>Bacilli</taxon>
        <taxon>Bacillales</taxon>
        <taxon>Paenibacillaceae</taxon>
        <taxon>Paenibacillus</taxon>
    </lineage>
</organism>
<feature type="domain" description="SLH" evidence="2">
    <location>
        <begin position="1233"/>
        <end position="1305"/>
    </location>
</feature>
<reference evidence="4" key="1">
    <citation type="submission" date="2018-12" db="EMBL/GenBank/DDBJ databases">
        <title>Complete genome sequence of Paenibacillus sp. MBLB1234.</title>
        <authorList>
            <person name="Nam Y.-D."/>
            <person name="Kang J."/>
            <person name="Chung W.-H."/>
            <person name="Park Y.S."/>
        </authorList>
    </citation>
    <scope>NUCLEOTIDE SEQUENCE [LARGE SCALE GENOMIC DNA]</scope>
    <source>
        <strain evidence="4">MBLB1234</strain>
    </source>
</reference>
<dbReference type="Pfam" id="PF00395">
    <property type="entry name" value="SLH"/>
    <property type="match status" value="3"/>
</dbReference>
<gene>
    <name evidence="3" type="ORF">EI981_26390</name>
</gene>
<dbReference type="Proteomes" id="UP000270678">
    <property type="component" value="Chromosome"/>
</dbReference>
<dbReference type="KEGG" id="plut:EI981_26390"/>
<accession>A0A3S9V4Z4</accession>
<evidence type="ECO:0000313" key="3">
    <source>
        <dbReference type="EMBL" id="AZS17610.1"/>
    </source>
</evidence>
<proteinExistence type="predicted"/>
<dbReference type="InterPro" id="IPR001119">
    <property type="entry name" value="SLH_dom"/>
</dbReference>
<dbReference type="EMBL" id="CP034346">
    <property type="protein sequence ID" value="AZS17610.1"/>
    <property type="molecule type" value="Genomic_DNA"/>
</dbReference>
<sequence length="1307" mass="144437">MQRCKKPLIWLLLFTLIASLIPNAAIPVANAAGDKPTSYFTPDNKDLRNTVDLTLDKGSNQLTRENVYKVTVPQIKIKGTFSKVTNSTLSIQAQQLNWEQLNSKWVEDATRINPGVIQPDLDSPDNRFEATITLHSGMNRLTFTGTQGLVQRSESFYVLYDNVPYLEKLQVLGGADKLDLNEGAQIVVAKDIITLEGNAQNATKITTSINGGSALATTLLQDGTFYSQQMKLNPGVNDLVVVVANGSDTLTFKYSLYFYDEKTPFVGLYLVDSNGNAQSLLDSNQPVFTESTTTARVFAQLLIPDYNNTDFNASAELKLDGKEVVGSEVKYYKGFKVSSDGKINAEQGSEIFIPSVKINTPAYRLVTFELTSLLLNEDTQNPPSVLKDQRHNLSVTYGTKTINKSVDFQYMPGHTVITDLKYLEGYDGGTNIPPGTSLNGAKVDSSDFYVMVVTNSKPDSATGLEINYLPLASQPITYSYVSSPSDTQHIYKITGFKNGNQTVRFQYALSNAYKDAKVSFASKNYIYIENLLDGQTYDVTANGRSLNIKGEYVDFDTLDSQYFLAEVFANGIKVKSNVPSENLDSGWLKNTGKFDINLDISIDNGPLVFGENRIVFTGTGVDEKGQAREVTKVLRIYIVDNNVSTIANFQPAVGRDRPDFPARDFGSDDPQLAKIFNLTPEFIYKDKVYTTSLREFDIVLRGSGAVKMNLNMGTKNILSASIPANSQDGADVTFASDRYNYDFAGNQGDFIMRIQDFISDKPGTYIYTLELINDTGAKTTQKLEIVREVGAYRILSPQPTVGNQIVVTKNFVHFDIEAEGATEVIIDKEVAERRTDLGENRFVLDYVGLKQDKSNKIKIQITRGNTKTNDTIEVFYTGAIGVDSQYMAPKVSNKYSAFNKSLELTFDKGSIMQSTDTRGITKSYPDTKLLFGIADPNTGIVERRNDYGNVIGFTGTGVESGYPSWILPDEYLGYFSSNFDRRNFVRISNVYWVSGGLGESGERGTANYKAATNGLVPYSVEGLFGDPETPSERKITPSSRGKLTIAFDKSVVDEAGTMVTVFRYNENRRWENIGGEVNTKNHTITVPFDEFGYYMVMKMSRGYSDITNHSWARNILNALYSKGIMNNIRFEQFGTDDQTTRGEFATLLVKGLNLPLNYDNNPTFSELVPGSSSATWDYKHIETAARAGIVTGLSEGIFGADQPITREQAAVMIARALKLKLPANDQKLKDALAKTFLDSGQIEVYAQPAVQAVYKAKIMSGTPSTPTGSKKAAYNFNPKSNMTRAEAGKIAVELLKKSTNVFPKNLS</sequence>
<feature type="chain" id="PRO_5039254446" evidence="1">
    <location>
        <begin position="25"/>
        <end position="1307"/>
    </location>
</feature>
<keyword evidence="1" id="KW-0732">Signal</keyword>
<evidence type="ECO:0000256" key="1">
    <source>
        <dbReference type="SAM" id="SignalP"/>
    </source>
</evidence>
<feature type="domain" description="SLH" evidence="2">
    <location>
        <begin position="1099"/>
        <end position="1162"/>
    </location>
</feature>
<dbReference type="PROSITE" id="PS51272">
    <property type="entry name" value="SLH"/>
    <property type="match status" value="3"/>
</dbReference>
<feature type="domain" description="SLH" evidence="2">
    <location>
        <begin position="1164"/>
        <end position="1227"/>
    </location>
</feature>
<feature type="signal peptide" evidence="1">
    <location>
        <begin position="1"/>
        <end position="24"/>
    </location>
</feature>
<evidence type="ECO:0000313" key="4">
    <source>
        <dbReference type="Proteomes" id="UP000270678"/>
    </source>
</evidence>
<evidence type="ECO:0000259" key="2">
    <source>
        <dbReference type="PROSITE" id="PS51272"/>
    </source>
</evidence>
<dbReference type="OrthoDB" id="1805600at2"/>
<keyword evidence="4" id="KW-1185">Reference proteome</keyword>